<reference evidence="2 3" key="1">
    <citation type="journal article" date="2021" name="Int. J. Syst. Evol. Microbiol.">
        <title>Reticulibacter mediterranei gen. nov., sp. nov., within the new family Reticulibacteraceae fam. nov., and Ktedonospora formicarum gen. nov., sp. nov., Ktedonobacter robiniae sp. nov., Dictyobacter formicarum sp. nov. and Dictyobacter arantiisoli sp. nov., belonging to the class Ktedonobacteria.</title>
        <authorList>
            <person name="Yabe S."/>
            <person name="Zheng Y."/>
            <person name="Wang C.M."/>
            <person name="Sakai Y."/>
            <person name="Abe K."/>
            <person name="Yokota A."/>
            <person name="Donadio S."/>
            <person name="Cavaletti L."/>
            <person name="Monciardini P."/>
        </authorList>
    </citation>
    <scope>NUCLEOTIDE SEQUENCE [LARGE SCALE GENOMIC DNA]</scope>
    <source>
        <strain evidence="2 3">SOSP1-9</strain>
    </source>
</reference>
<organism evidence="2 3">
    <name type="scientific">Dictyobacter formicarum</name>
    <dbReference type="NCBI Taxonomy" id="2778368"/>
    <lineage>
        <taxon>Bacteria</taxon>
        <taxon>Bacillati</taxon>
        <taxon>Chloroflexota</taxon>
        <taxon>Ktedonobacteria</taxon>
        <taxon>Ktedonobacterales</taxon>
        <taxon>Dictyobacteraceae</taxon>
        <taxon>Dictyobacter</taxon>
    </lineage>
</organism>
<dbReference type="EMBL" id="BNJJ01000004">
    <property type="protein sequence ID" value="GHO83940.1"/>
    <property type="molecule type" value="Genomic_DNA"/>
</dbReference>
<comment type="caution">
    <text evidence="2">The sequence shown here is derived from an EMBL/GenBank/DDBJ whole genome shotgun (WGS) entry which is preliminary data.</text>
</comment>
<dbReference type="Proteomes" id="UP000635565">
    <property type="component" value="Unassembled WGS sequence"/>
</dbReference>
<evidence type="ECO:0000256" key="1">
    <source>
        <dbReference type="SAM" id="Phobius"/>
    </source>
</evidence>
<accession>A0ABQ3VDS2</accession>
<name>A0ABQ3VDS2_9CHLR</name>
<evidence type="ECO:0000313" key="3">
    <source>
        <dbReference type="Proteomes" id="UP000635565"/>
    </source>
</evidence>
<evidence type="ECO:0000313" key="2">
    <source>
        <dbReference type="EMBL" id="GHO83940.1"/>
    </source>
</evidence>
<keyword evidence="3" id="KW-1185">Reference proteome</keyword>
<keyword evidence="1" id="KW-1133">Transmembrane helix</keyword>
<proteinExistence type="predicted"/>
<evidence type="ECO:0008006" key="4">
    <source>
        <dbReference type="Google" id="ProtNLM"/>
    </source>
</evidence>
<gene>
    <name evidence="2" type="ORF">KSZ_19460</name>
</gene>
<keyword evidence="1" id="KW-0812">Transmembrane</keyword>
<protein>
    <recommendedName>
        <fullName evidence="4">YcxB-like protein domain-containing protein</fullName>
    </recommendedName>
</protein>
<feature type="transmembrane region" description="Helical" evidence="1">
    <location>
        <begin position="93"/>
        <end position="114"/>
    </location>
</feature>
<feature type="transmembrane region" description="Helical" evidence="1">
    <location>
        <begin position="21"/>
        <end position="45"/>
    </location>
</feature>
<dbReference type="RefSeq" id="WP_201361567.1">
    <property type="nucleotide sequence ID" value="NZ_BNJJ01000004.1"/>
</dbReference>
<keyword evidence="1" id="KW-0472">Membrane</keyword>
<sequence>MKEEIYRKASAYGVGIPIKKYYTYFVPVFLICGLLMLASGIWLLVKSVPDYQNRSSAQQYFTTYYMQCKGCSDGARARTMLEVHYALEDSLDYIWQGGIYICTSFIFLFVCWLYSLTKLYVCSNGLLLIDGKEANAIRWNDVVEVRKEKKGRFAIFVLEKKDQEQFCTPSGIIGKSLQIAIEQGTSEFVTTANV</sequence>